<name>A0A6J5QEE9_9CAUD</name>
<evidence type="ECO:0000313" key="3">
    <source>
        <dbReference type="EMBL" id="CAB4188710.1"/>
    </source>
</evidence>
<dbReference type="EMBL" id="LR797127">
    <property type="protein sequence ID" value="CAB4188710.1"/>
    <property type="molecule type" value="Genomic_DNA"/>
</dbReference>
<proteinExistence type="predicted"/>
<organism evidence="2">
    <name type="scientific">uncultured Caudovirales phage</name>
    <dbReference type="NCBI Taxonomy" id="2100421"/>
    <lineage>
        <taxon>Viruses</taxon>
        <taxon>Duplodnaviria</taxon>
        <taxon>Heunggongvirae</taxon>
        <taxon>Uroviricota</taxon>
        <taxon>Caudoviricetes</taxon>
        <taxon>Peduoviridae</taxon>
        <taxon>Maltschvirus</taxon>
        <taxon>Maltschvirus maltsch</taxon>
    </lineage>
</organism>
<dbReference type="EMBL" id="LR796984">
    <property type="protein sequence ID" value="CAB4179891.1"/>
    <property type="molecule type" value="Genomic_DNA"/>
</dbReference>
<dbReference type="EMBL" id="LR796920">
    <property type="protein sequence ID" value="CAB4175041.1"/>
    <property type="molecule type" value="Genomic_DNA"/>
</dbReference>
<accession>A0A6J5QEE9</accession>
<evidence type="ECO:0000313" key="2">
    <source>
        <dbReference type="EMBL" id="CAB4179891.1"/>
    </source>
</evidence>
<sequence>MKALSNCYLKWREIEISACKVLPMTTATVTRKTTVRITTTRKATPLRDAVLSDRFHIQQTIRAHHEAQSASTNALNPCSLGICTCDYALQTVRHTPLRVVDEQ</sequence>
<reference evidence="2" key="1">
    <citation type="submission" date="2020-05" db="EMBL/GenBank/DDBJ databases">
        <authorList>
            <person name="Chiriac C."/>
            <person name="Salcher M."/>
            <person name="Ghai R."/>
            <person name="Kavagutti S V."/>
        </authorList>
    </citation>
    <scope>NUCLEOTIDE SEQUENCE</scope>
</reference>
<gene>
    <name evidence="2" type="ORF">UFOVP1035_101</name>
    <name evidence="3" type="ORF">UFOVP1181_60</name>
    <name evidence="1" type="ORF">UFOVP965_105</name>
</gene>
<evidence type="ECO:0000313" key="1">
    <source>
        <dbReference type="EMBL" id="CAB4175041.1"/>
    </source>
</evidence>
<protein>
    <submittedName>
        <fullName evidence="2">Uncharacterized protein</fullName>
    </submittedName>
</protein>